<evidence type="ECO:0000313" key="1">
    <source>
        <dbReference type="EMBL" id="ADN43928.1"/>
    </source>
</evidence>
<dbReference type="OrthoDB" id="3076471at2"/>
<evidence type="ECO:0000313" key="2">
    <source>
        <dbReference type="Proteomes" id="UP000008234"/>
    </source>
</evidence>
<organism evidence="1 2">
    <name type="scientific">Mageeibacillus indolicus (strain UPII9-5)</name>
    <name type="common">Clostridiales genomosp. BVAB3 (strain UPII9-5)</name>
    <dbReference type="NCBI Taxonomy" id="699246"/>
    <lineage>
        <taxon>Bacteria</taxon>
        <taxon>Bacillati</taxon>
        <taxon>Bacillota</taxon>
        <taxon>Clostridia</taxon>
        <taxon>Eubacteriales</taxon>
        <taxon>Oscillospiraceae</taxon>
        <taxon>Mageeibacillus</taxon>
    </lineage>
</organism>
<proteinExistence type="predicted"/>
<dbReference type="Proteomes" id="UP000008234">
    <property type="component" value="Chromosome"/>
</dbReference>
<reference evidence="2" key="1">
    <citation type="submission" date="2009-12" db="EMBL/GenBank/DDBJ databases">
        <title>Sequence of Clostridiales genomosp. BVAB3 str. UPII9-5.</title>
        <authorList>
            <person name="Madupu R."/>
            <person name="Durkin A.S."/>
            <person name="Torralba M."/>
            <person name="Methe B."/>
            <person name="Sutton G.G."/>
            <person name="Strausberg R.L."/>
            <person name="Nelson K.E."/>
        </authorList>
    </citation>
    <scope>NUCLEOTIDE SEQUENCE [LARGE SCALE GENOMIC DNA]</scope>
    <source>
        <strain evidence="2">UPII9-5</strain>
    </source>
</reference>
<dbReference type="KEGG" id="clo:HMPREF0868_1068"/>
<dbReference type="HOGENOM" id="CLU_2155263_0_0_9"/>
<sequence>MFDKKKYQELVNERVNTDWEFKIDEICKELLFMITDNEVVFDEFIEYMKSEMTAEEYVYLSEISDEISQKKPSHKFVEAYKFLAKKYPAETEDYHIQSFIEVAEAWAEETN</sequence>
<gene>
    <name evidence="1" type="ordered locus">HMPREF0868_1068</name>
</gene>
<accession>E1PK73</accession>
<dbReference type="STRING" id="699246.HMPREF0868_1068"/>
<protein>
    <submittedName>
        <fullName evidence="1">Uncharacterized protein</fullName>
    </submittedName>
</protein>
<keyword evidence="2" id="KW-1185">Reference proteome</keyword>
<dbReference type="AlphaFoldDB" id="E1PK73"/>
<name>E1PK73_MAGIU</name>
<dbReference type="EMBL" id="CP001850">
    <property type="protein sequence ID" value="ADN43928.1"/>
    <property type="molecule type" value="Genomic_DNA"/>
</dbReference>